<evidence type="ECO:0000313" key="2">
    <source>
        <dbReference type="Proteomes" id="UP000054011"/>
    </source>
</evidence>
<name>A0A117IWS0_9ACTN</name>
<gene>
    <name evidence="1" type="ORF">ATE80_12065</name>
</gene>
<comment type="caution">
    <text evidence="1">The sequence shown here is derived from an EMBL/GenBank/DDBJ whole genome shotgun (WGS) entry which is preliminary data.</text>
</comment>
<dbReference type="AlphaFoldDB" id="A0A117IWS0"/>
<accession>A0A117IWS0</accession>
<protein>
    <submittedName>
        <fullName evidence="1">Uncharacterized protein</fullName>
    </submittedName>
</protein>
<evidence type="ECO:0000313" key="1">
    <source>
        <dbReference type="EMBL" id="KUH38603.1"/>
    </source>
</evidence>
<dbReference type="STRING" id="936756.ATE80_12065"/>
<dbReference type="SUPFAM" id="SSF54427">
    <property type="entry name" value="NTF2-like"/>
    <property type="match status" value="1"/>
</dbReference>
<dbReference type="InterPro" id="IPR032710">
    <property type="entry name" value="NTF2-like_dom_sf"/>
</dbReference>
<proteinExistence type="predicted"/>
<organism evidence="1 2">
    <name type="scientific">Streptomyces kanasensis</name>
    <dbReference type="NCBI Taxonomy" id="936756"/>
    <lineage>
        <taxon>Bacteria</taxon>
        <taxon>Bacillati</taxon>
        <taxon>Actinomycetota</taxon>
        <taxon>Actinomycetes</taxon>
        <taxon>Kitasatosporales</taxon>
        <taxon>Streptomycetaceae</taxon>
        <taxon>Streptomyces</taxon>
    </lineage>
</organism>
<keyword evidence="2" id="KW-1185">Reference proteome</keyword>
<reference evidence="1 2" key="1">
    <citation type="submission" date="2015-11" db="EMBL/GenBank/DDBJ databases">
        <title>Genome-wide analysis reveals the secondary metabolome in Streptomyces kanasensis ZX01.</title>
        <authorList>
            <person name="Zhang G."/>
            <person name="Han L."/>
            <person name="Feng J."/>
            <person name="Zhang X."/>
        </authorList>
    </citation>
    <scope>NUCLEOTIDE SEQUENCE [LARGE SCALE GENOMIC DNA]</scope>
    <source>
        <strain evidence="1 2">ZX01</strain>
    </source>
</reference>
<sequence length="67" mass="7642">MRRQYLASATGDLDLWRTAVAADVEWIEAAGFPLADTYDFRSWLRIKTGAWHRARGRQVDVQGYPSA</sequence>
<dbReference type="Proteomes" id="UP000054011">
    <property type="component" value="Unassembled WGS sequence"/>
</dbReference>
<dbReference type="EMBL" id="LNSV01000024">
    <property type="protein sequence ID" value="KUH38603.1"/>
    <property type="molecule type" value="Genomic_DNA"/>
</dbReference>